<dbReference type="EMBL" id="CP133164">
    <property type="protein sequence ID" value="WMN20532.1"/>
    <property type="molecule type" value="Genomic_DNA"/>
</dbReference>
<reference evidence="6 8" key="1">
    <citation type="submission" date="2019-10" db="EMBL/GenBank/DDBJ databases">
        <title>Pseudomonas dajingensis sp. nov., isolated from the profound head ulcers of farmed Murray cod (Maccullochella peelii peelii).</title>
        <authorList>
            <person name="Liu Y."/>
        </authorList>
    </citation>
    <scope>NUCLEOTIDE SEQUENCE [LARGE SCALE GENOMIC DNA]</scope>
    <source>
        <strain evidence="6 8">MC042</strain>
    </source>
</reference>
<dbReference type="GO" id="GO:0003700">
    <property type="term" value="F:DNA-binding transcription factor activity"/>
    <property type="evidence" value="ECO:0007669"/>
    <property type="project" value="TreeGrafter"/>
</dbReference>
<evidence type="ECO:0000256" key="2">
    <source>
        <dbReference type="ARBA" id="ARBA00023125"/>
    </source>
</evidence>
<dbReference type="Proteomes" id="UP001237292">
    <property type="component" value="Chromosome"/>
</dbReference>
<dbReference type="InterPro" id="IPR018488">
    <property type="entry name" value="cNMP-bd_CS"/>
</dbReference>
<dbReference type="SUPFAM" id="SSF46785">
    <property type="entry name" value="Winged helix' DNA-binding domain"/>
    <property type="match status" value="1"/>
</dbReference>
<evidence type="ECO:0000256" key="3">
    <source>
        <dbReference type="ARBA" id="ARBA00023163"/>
    </source>
</evidence>
<evidence type="ECO:0000259" key="5">
    <source>
        <dbReference type="PROSITE" id="PS51063"/>
    </source>
</evidence>
<dbReference type="PROSITE" id="PS50042">
    <property type="entry name" value="CNMP_BINDING_3"/>
    <property type="match status" value="1"/>
</dbReference>
<dbReference type="SMART" id="SM00100">
    <property type="entry name" value="cNMP"/>
    <property type="match status" value="1"/>
</dbReference>
<dbReference type="Gene3D" id="2.60.120.10">
    <property type="entry name" value="Jelly Rolls"/>
    <property type="match status" value="1"/>
</dbReference>
<dbReference type="PROSITE" id="PS00888">
    <property type="entry name" value="CNMP_BINDING_1"/>
    <property type="match status" value="1"/>
</dbReference>
<dbReference type="InterPro" id="IPR036390">
    <property type="entry name" value="WH_DNA-bd_sf"/>
</dbReference>
<dbReference type="Proteomes" id="UP000486534">
    <property type="component" value="Unassembled WGS sequence"/>
</dbReference>
<dbReference type="CDD" id="cd00038">
    <property type="entry name" value="CAP_ED"/>
    <property type="match status" value="1"/>
</dbReference>
<dbReference type="Gene3D" id="1.10.10.10">
    <property type="entry name" value="Winged helix-like DNA-binding domain superfamily/Winged helix DNA-binding domain"/>
    <property type="match status" value="1"/>
</dbReference>
<organism evidence="6 8">
    <name type="scientific">Pseudomonas piscis</name>
    <dbReference type="NCBI Taxonomy" id="2614538"/>
    <lineage>
        <taxon>Bacteria</taxon>
        <taxon>Pseudomonadati</taxon>
        <taxon>Pseudomonadota</taxon>
        <taxon>Gammaproteobacteria</taxon>
        <taxon>Pseudomonadales</taxon>
        <taxon>Pseudomonadaceae</taxon>
        <taxon>Pseudomonas</taxon>
    </lineage>
</organism>
<dbReference type="Pfam" id="PF00027">
    <property type="entry name" value="cNMP_binding"/>
    <property type="match status" value="1"/>
</dbReference>
<dbReference type="GO" id="GO:0005829">
    <property type="term" value="C:cytosol"/>
    <property type="evidence" value="ECO:0007669"/>
    <property type="project" value="TreeGrafter"/>
</dbReference>
<feature type="domain" description="HTH crp-type" evidence="5">
    <location>
        <begin position="151"/>
        <end position="218"/>
    </location>
</feature>
<dbReference type="AlphaFoldDB" id="A0A7X1U4J4"/>
<dbReference type="SMART" id="SM00419">
    <property type="entry name" value="HTH_CRP"/>
    <property type="match status" value="1"/>
</dbReference>
<evidence type="ECO:0000313" key="6">
    <source>
        <dbReference type="EMBL" id="MQA54542.1"/>
    </source>
</evidence>
<dbReference type="PROSITE" id="PS51063">
    <property type="entry name" value="HTH_CRP_2"/>
    <property type="match status" value="1"/>
</dbReference>
<evidence type="ECO:0000313" key="8">
    <source>
        <dbReference type="Proteomes" id="UP000486534"/>
    </source>
</evidence>
<evidence type="ECO:0000313" key="7">
    <source>
        <dbReference type="EMBL" id="WMN20532.1"/>
    </source>
</evidence>
<keyword evidence="1" id="KW-0805">Transcription regulation</keyword>
<dbReference type="Pfam" id="PF13545">
    <property type="entry name" value="HTH_Crp_2"/>
    <property type="match status" value="1"/>
</dbReference>
<dbReference type="SUPFAM" id="SSF51206">
    <property type="entry name" value="cAMP-binding domain-like"/>
    <property type="match status" value="1"/>
</dbReference>
<evidence type="ECO:0000259" key="4">
    <source>
        <dbReference type="PROSITE" id="PS50042"/>
    </source>
</evidence>
<dbReference type="EMBL" id="WHUV01000002">
    <property type="protein sequence ID" value="MQA54542.1"/>
    <property type="molecule type" value="Genomic_DNA"/>
</dbReference>
<feature type="domain" description="Cyclic nucleotide-binding" evidence="4">
    <location>
        <begin position="16"/>
        <end position="120"/>
    </location>
</feature>
<protein>
    <submittedName>
        <fullName evidence="7">Crp/Fnr family transcriptional regulator</fullName>
    </submittedName>
    <submittedName>
        <fullName evidence="6">Cyclic nucleotide-binding domain-containing protein</fullName>
    </submittedName>
</protein>
<dbReference type="PANTHER" id="PTHR24567">
    <property type="entry name" value="CRP FAMILY TRANSCRIPTIONAL REGULATORY PROTEIN"/>
    <property type="match status" value="1"/>
</dbReference>
<dbReference type="GO" id="GO:0003677">
    <property type="term" value="F:DNA binding"/>
    <property type="evidence" value="ECO:0007669"/>
    <property type="project" value="UniProtKB-KW"/>
</dbReference>
<name>A0A7X1U4J4_9PSED</name>
<gene>
    <name evidence="6" type="ORF">GDH07_14595</name>
    <name evidence="7" type="ORF">QL104_14405</name>
</gene>
<dbReference type="PANTHER" id="PTHR24567:SF68">
    <property type="entry name" value="DNA-BINDING TRANSCRIPTIONAL DUAL REGULATOR CRP"/>
    <property type="match status" value="1"/>
</dbReference>
<keyword evidence="3" id="KW-0804">Transcription</keyword>
<dbReference type="InterPro" id="IPR000595">
    <property type="entry name" value="cNMP-bd_dom"/>
</dbReference>
<evidence type="ECO:0000256" key="1">
    <source>
        <dbReference type="ARBA" id="ARBA00023015"/>
    </source>
</evidence>
<dbReference type="InterPro" id="IPR036388">
    <property type="entry name" value="WH-like_DNA-bd_sf"/>
</dbReference>
<dbReference type="InterPro" id="IPR018490">
    <property type="entry name" value="cNMP-bd_dom_sf"/>
</dbReference>
<proteinExistence type="predicted"/>
<accession>A0A7X1U4J4</accession>
<reference evidence="7 9" key="2">
    <citation type="journal article" date="2023" name="Access Microbiol">
        <title>The genome of a steinernematid-associated Pseudomonas piscis bacterium encodes the biosynthesis of insect toxins.</title>
        <authorList>
            <person name="Awori R.M."/>
            <person name="Hendre P."/>
            <person name="Amugune N.O."/>
        </authorList>
    </citation>
    <scope>NUCLEOTIDE SEQUENCE [LARGE SCALE GENOMIC DNA]</scope>
    <source>
        <strain evidence="7 9">75</strain>
    </source>
</reference>
<dbReference type="RefSeq" id="WP_053129307.1">
    <property type="nucleotide sequence ID" value="NZ_CP133164.1"/>
</dbReference>
<keyword evidence="9" id="KW-1185">Reference proteome</keyword>
<keyword evidence="2" id="KW-0238">DNA-binding</keyword>
<dbReference type="InterPro" id="IPR012318">
    <property type="entry name" value="HTH_CRP"/>
</dbReference>
<sequence>MLNHPSTVLLLRRHYLFAKLPGQVFEDVCALATLKRLACHDILVRQGEPAKRFFLLVSGQIKLYRLNVEGQEHLVEIIQPGQTFAEALQFSQAHSFPVSAGALKDCVLVSIDGAHYRHALQDQPQVCLAVMASMSQHLHQRLRDIDTLILPNASRRVINFLLQECDPSDGRVELQVSKRLVASKLGIQPETFSRTLHRLVDEGLISMQRRSIQILALDRLADYPG</sequence>
<evidence type="ECO:0000313" key="9">
    <source>
        <dbReference type="Proteomes" id="UP001237292"/>
    </source>
</evidence>
<dbReference type="InterPro" id="IPR050397">
    <property type="entry name" value="Env_Response_Regulators"/>
</dbReference>
<dbReference type="InterPro" id="IPR014710">
    <property type="entry name" value="RmlC-like_jellyroll"/>
</dbReference>